<keyword evidence="5" id="KW-0804">Transcription</keyword>
<dbReference type="EMBL" id="BNBI01000024">
    <property type="protein sequence ID" value="GHF34330.1"/>
    <property type="molecule type" value="Genomic_DNA"/>
</dbReference>
<dbReference type="Gene3D" id="1.10.1740.10">
    <property type="match status" value="1"/>
</dbReference>
<comment type="caution">
    <text evidence="8">The sequence shown here is derived from an EMBL/GenBank/DDBJ whole genome shotgun (WGS) entry which is preliminary data.</text>
</comment>
<dbReference type="InterPro" id="IPR014284">
    <property type="entry name" value="RNA_pol_sigma-70_dom"/>
</dbReference>
<dbReference type="Gene3D" id="1.10.10.10">
    <property type="entry name" value="Winged helix-like DNA-binding domain superfamily/Winged helix DNA-binding domain"/>
    <property type="match status" value="1"/>
</dbReference>
<dbReference type="InterPro" id="IPR013324">
    <property type="entry name" value="RNA_pol_sigma_r3/r4-like"/>
</dbReference>
<dbReference type="RefSeq" id="WP_190208499.1">
    <property type="nucleotide sequence ID" value="NZ_BNBI01000024.1"/>
</dbReference>
<evidence type="ECO:0000256" key="4">
    <source>
        <dbReference type="ARBA" id="ARBA00023125"/>
    </source>
</evidence>
<comment type="similarity">
    <text evidence="1">Belongs to the sigma-70 factor family. ECF subfamily.</text>
</comment>
<gene>
    <name evidence="8" type="primary">sigL</name>
    <name evidence="8" type="ORF">GCM10018772_69970</name>
</gene>
<evidence type="ECO:0000259" key="6">
    <source>
        <dbReference type="Pfam" id="PF04542"/>
    </source>
</evidence>
<evidence type="ECO:0000256" key="3">
    <source>
        <dbReference type="ARBA" id="ARBA00023082"/>
    </source>
</evidence>
<reference evidence="8" key="1">
    <citation type="journal article" date="2014" name="Int. J. Syst. Evol. Microbiol.">
        <title>Complete genome sequence of Corynebacterium casei LMG S-19264T (=DSM 44701T), isolated from a smear-ripened cheese.</title>
        <authorList>
            <consortium name="US DOE Joint Genome Institute (JGI-PGF)"/>
            <person name="Walter F."/>
            <person name="Albersmeier A."/>
            <person name="Kalinowski J."/>
            <person name="Ruckert C."/>
        </authorList>
    </citation>
    <scope>NUCLEOTIDE SEQUENCE</scope>
    <source>
        <strain evidence="8">JCM 4477</strain>
    </source>
</reference>
<dbReference type="SUPFAM" id="SSF88946">
    <property type="entry name" value="Sigma2 domain of RNA polymerase sigma factors"/>
    <property type="match status" value="1"/>
</dbReference>
<feature type="domain" description="RNA polymerase sigma-70 region 2" evidence="6">
    <location>
        <begin position="43"/>
        <end position="111"/>
    </location>
</feature>
<organism evidence="8 9">
    <name type="scientific">Streptomyces fumanus</name>
    <dbReference type="NCBI Taxonomy" id="67302"/>
    <lineage>
        <taxon>Bacteria</taxon>
        <taxon>Bacillati</taxon>
        <taxon>Actinomycetota</taxon>
        <taxon>Actinomycetes</taxon>
        <taxon>Kitasatosporales</taxon>
        <taxon>Streptomycetaceae</taxon>
        <taxon>Streptomyces</taxon>
    </lineage>
</organism>
<dbReference type="InterPro" id="IPR036388">
    <property type="entry name" value="WH-like_DNA-bd_sf"/>
</dbReference>
<name>A0A919B123_9ACTN</name>
<keyword evidence="9" id="KW-1185">Reference proteome</keyword>
<proteinExistence type="inferred from homology"/>
<dbReference type="SUPFAM" id="SSF88659">
    <property type="entry name" value="Sigma3 and sigma4 domains of RNA polymerase sigma factors"/>
    <property type="match status" value="1"/>
</dbReference>
<protein>
    <submittedName>
        <fullName evidence="8">RNA polymerase sigma factor</fullName>
    </submittedName>
</protein>
<dbReference type="InterPro" id="IPR013325">
    <property type="entry name" value="RNA_pol_sigma_r2"/>
</dbReference>
<dbReference type="InterPro" id="IPR039425">
    <property type="entry name" value="RNA_pol_sigma-70-like"/>
</dbReference>
<dbReference type="PANTHER" id="PTHR43133">
    <property type="entry name" value="RNA POLYMERASE ECF-TYPE SIGMA FACTO"/>
    <property type="match status" value="1"/>
</dbReference>
<dbReference type="GO" id="GO:0016987">
    <property type="term" value="F:sigma factor activity"/>
    <property type="evidence" value="ECO:0007669"/>
    <property type="project" value="UniProtKB-KW"/>
</dbReference>
<dbReference type="PANTHER" id="PTHR43133:SF52">
    <property type="entry name" value="ECF RNA POLYMERASE SIGMA FACTOR SIGL"/>
    <property type="match status" value="1"/>
</dbReference>
<dbReference type="CDD" id="cd06171">
    <property type="entry name" value="Sigma70_r4"/>
    <property type="match status" value="1"/>
</dbReference>
<dbReference type="InterPro" id="IPR007627">
    <property type="entry name" value="RNA_pol_sigma70_r2"/>
</dbReference>
<dbReference type="InterPro" id="IPR007630">
    <property type="entry name" value="RNA_pol_sigma70_r4"/>
</dbReference>
<dbReference type="GO" id="GO:0006352">
    <property type="term" value="P:DNA-templated transcription initiation"/>
    <property type="evidence" value="ECO:0007669"/>
    <property type="project" value="InterPro"/>
</dbReference>
<evidence type="ECO:0000313" key="8">
    <source>
        <dbReference type="EMBL" id="GHF34330.1"/>
    </source>
</evidence>
<evidence type="ECO:0000256" key="1">
    <source>
        <dbReference type="ARBA" id="ARBA00010641"/>
    </source>
</evidence>
<dbReference type="GO" id="GO:0003677">
    <property type="term" value="F:DNA binding"/>
    <property type="evidence" value="ECO:0007669"/>
    <property type="project" value="UniProtKB-KW"/>
</dbReference>
<reference evidence="8" key="2">
    <citation type="submission" date="2020-09" db="EMBL/GenBank/DDBJ databases">
        <authorList>
            <person name="Sun Q."/>
            <person name="Ohkuma M."/>
        </authorList>
    </citation>
    <scope>NUCLEOTIDE SEQUENCE</scope>
    <source>
        <strain evidence="8">JCM 4477</strain>
    </source>
</reference>
<feature type="domain" description="RNA polymerase sigma-70 region 4" evidence="7">
    <location>
        <begin position="144"/>
        <end position="192"/>
    </location>
</feature>
<dbReference type="Proteomes" id="UP000630718">
    <property type="component" value="Unassembled WGS sequence"/>
</dbReference>
<evidence type="ECO:0000256" key="5">
    <source>
        <dbReference type="ARBA" id="ARBA00023163"/>
    </source>
</evidence>
<evidence type="ECO:0000259" key="7">
    <source>
        <dbReference type="Pfam" id="PF04545"/>
    </source>
</evidence>
<evidence type="ECO:0000256" key="2">
    <source>
        <dbReference type="ARBA" id="ARBA00023015"/>
    </source>
</evidence>
<dbReference type="Pfam" id="PF04545">
    <property type="entry name" value="Sigma70_r4"/>
    <property type="match status" value="1"/>
</dbReference>
<sequence length="209" mass="23679">MTQTALETPPDTFVTGARDVLRVEDPLRTDDAGADCERFVRTIYERHGRALLRFAARLLGGDWDHAEDILQEATLRAWRHIGLLGRQQEEGLRPWLFTVVRNLVIDDHRARAIRPATACTLDQVVIPIDDEVERTLTRHTVTDALHDLTVQQQQIIHRTYFLRQSVAEVSQALGIPQGTVKSRTYYAIRALRTALHERGVKAPGEVSTT</sequence>
<keyword evidence="4" id="KW-0238">DNA-binding</keyword>
<keyword evidence="3" id="KW-0731">Sigma factor</keyword>
<evidence type="ECO:0000313" key="9">
    <source>
        <dbReference type="Proteomes" id="UP000630718"/>
    </source>
</evidence>
<dbReference type="AlphaFoldDB" id="A0A919B123"/>
<dbReference type="Pfam" id="PF04542">
    <property type="entry name" value="Sigma70_r2"/>
    <property type="match status" value="1"/>
</dbReference>
<dbReference type="NCBIfam" id="TIGR02937">
    <property type="entry name" value="sigma70-ECF"/>
    <property type="match status" value="1"/>
</dbReference>
<accession>A0A919B123</accession>
<keyword evidence="2" id="KW-0805">Transcription regulation</keyword>